<dbReference type="EMBL" id="CP054212">
    <property type="protein sequence ID" value="QKJ86341.1"/>
    <property type="molecule type" value="Genomic_DNA"/>
</dbReference>
<feature type="domain" description="YscD-like Bon-like" evidence="2">
    <location>
        <begin position="186"/>
        <end position="247"/>
    </location>
</feature>
<dbReference type="Pfam" id="PF21934">
    <property type="entry name" value="Yop-YscD_ppl_3rd"/>
    <property type="match status" value="1"/>
</dbReference>
<evidence type="ECO:0000313" key="4">
    <source>
        <dbReference type="Proteomes" id="UP000505325"/>
    </source>
</evidence>
<feature type="domain" description="YscD cytoplasmic" evidence="1">
    <location>
        <begin position="5"/>
        <end position="94"/>
    </location>
</feature>
<dbReference type="CDD" id="cd00060">
    <property type="entry name" value="FHA"/>
    <property type="match status" value="1"/>
</dbReference>
<dbReference type="RefSeq" id="WP_173633363.1">
    <property type="nucleotide sequence ID" value="NZ_CP054212.1"/>
</dbReference>
<keyword evidence="4" id="KW-1185">Reference proteome</keyword>
<accession>A0A6M8UBQ1</accession>
<dbReference type="SUPFAM" id="SSF49879">
    <property type="entry name" value="SMAD/FHA domain"/>
    <property type="match status" value="1"/>
</dbReference>
<sequence length="308" mass="34016">MFELRVLNGLHEGAALPLSGKQWSIGNATESELQLCDNGIKPRHCQLTLTDAGWQISPVEGSICNREGERVALPFLLQPGEIFTLSGVWLSLDDAATPWRETPVEIASAPVTPTAPETRVNASTPAKSRKSLFARILPRWAQITTVSLLLLLTFTITSWVLQPGVAQQNDDESQLIKPQLPDTAALRSVLEQKLRERELLSRVQLTSSAHGITINGDLPQDQLPIVQRMVKMIRDDYQLGVTLNDETKVKSVSLPFRIIQITSGSHANIVTEGGQRLFIGDERDGLRLTSITADQIEFGGRENITVKW</sequence>
<evidence type="ECO:0000313" key="3">
    <source>
        <dbReference type="EMBL" id="QKJ86341.1"/>
    </source>
</evidence>
<proteinExistence type="predicted"/>
<name>A0A6M8UBQ1_9GAMM</name>
<dbReference type="InterPro" id="IPR053946">
    <property type="entry name" value="YscD_ppl_3rd"/>
</dbReference>
<dbReference type="AlphaFoldDB" id="A0A6M8UBQ1"/>
<dbReference type="InterPro" id="IPR032030">
    <property type="entry name" value="YscD_cytoplasmic_dom"/>
</dbReference>
<evidence type="ECO:0000259" key="1">
    <source>
        <dbReference type="Pfam" id="PF16697"/>
    </source>
</evidence>
<gene>
    <name evidence="3" type="ORF">PMPD1_1382</name>
</gene>
<dbReference type="Gene3D" id="2.60.200.20">
    <property type="match status" value="1"/>
</dbReference>
<reference evidence="3 4" key="1">
    <citation type="submission" date="2020-06" db="EMBL/GenBank/DDBJ databases">
        <title>Genome sequence of Paramixta manurensis strain PD-1.</title>
        <authorList>
            <person name="Lee C.W."/>
            <person name="Kim J."/>
        </authorList>
    </citation>
    <scope>NUCLEOTIDE SEQUENCE [LARGE SCALE GENOMIC DNA]</scope>
    <source>
        <strain evidence="3 4">PD-1</strain>
    </source>
</reference>
<organism evidence="3 4">
    <name type="scientific">Paramixta manurensis</name>
    <dbReference type="NCBI Taxonomy" id="2740817"/>
    <lineage>
        <taxon>Bacteria</taxon>
        <taxon>Pseudomonadati</taxon>
        <taxon>Pseudomonadota</taxon>
        <taxon>Gammaproteobacteria</taxon>
        <taxon>Enterobacterales</taxon>
        <taxon>Erwiniaceae</taxon>
        <taxon>Paramixta</taxon>
    </lineage>
</organism>
<dbReference type="Pfam" id="PF16697">
    <property type="entry name" value="Yop-YscD_cpl"/>
    <property type="match status" value="1"/>
</dbReference>
<evidence type="ECO:0000259" key="2">
    <source>
        <dbReference type="Pfam" id="PF21934"/>
    </source>
</evidence>
<dbReference type="Proteomes" id="UP000505325">
    <property type="component" value="Chromosome"/>
</dbReference>
<dbReference type="KEGG" id="pmak:PMPD1_1382"/>
<dbReference type="InterPro" id="IPR008984">
    <property type="entry name" value="SMAD_FHA_dom_sf"/>
</dbReference>
<protein>
    <submittedName>
        <fullName evidence="3">Type III secretion protein D</fullName>
    </submittedName>
</protein>